<dbReference type="Proteomes" id="UP000824469">
    <property type="component" value="Unassembled WGS sequence"/>
</dbReference>
<evidence type="ECO:0000256" key="1">
    <source>
        <dbReference type="SAM" id="MobiDB-lite"/>
    </source>
</evidence>
<feature type="region of interest" description="Disordered" evidence="1">
    <location>
        <begin position="40"/>
        <end position="68"/>
    </location>
</feature>
<accession>A0AA38CPV5</accession>
<dbReference type="EMBL" id="JAHRHJ020000008">
    <property type="protein sequence ID" value="KAH9304695.1"/>
    <property type="molecule type" value="Genomic_DNA"/>
</dbReference>
<sequence length="149" mass="16906">QEDLSLEISNKFNLSVPHLEDIPTVDEYLHRDIKSTNEEGLEGLTNFESPSHLDDSHMEDEKLKTSSISTKELNSEVLKVTSSPTQPLVVAKKSPKLSPKWKSTPSYRGAFSKADVGGNKPSFRWPLEREEHERSSKKEVMEVHQRSMS</sequence>
<organism evidence="2 3">
    <name type="scientific">Taxus chinensis</name>
    <name type="common">Chinese yew</name>
    <name type="synonym">Taxus wallichiana var. chinensis</name>
    <dbReference type="NCBI Taxonomy" id="29808"/>
    <lineage>
        <taxon>Eukaryota</taxon>
        <taxon>Viridiplantae</taxon>
        <taxon>Streptophyta</taxon>
        <taxon>Embryophyta</taxon>
        <taxon>Tracheophyta</taxon>
        <taxon>Spermatophyta</taxon>
        <taxon>Pinopsida</taxon>
        <taxon>Pinidae</taxon>
        <taxon>Conifers II</taxon>
        <taxon>Cupressales</taxon>
        <taxon>Taxaceae</taxon>
        <taxon>Taxus</taxon>
    </lineage>
</organism>
<evidence type="ECO:0000313" key="2">
    <source>
        <dbReference type="EMBL" id="KAH9304695.1"/>
    </source>
</evidence>
<keyword evidence="3" id="KW-1185">Reference proteome</keyword>
<feature type="compositionally biased region" description="Basic and acidic residues" evidence="1">
    <location>
        <begin position="126"/>
        <end position="149"/>
    </location>
</feature>
<feature type="non-terminal residue" evidence="2">
    <location>
        <position position="149"/>
    </location>
</feature>
<evidence type="ECO:0000313" key="3">
    <source>
        <dbReference type="Proteomes" id="UP000824469"/>
    </source>
</evidence>
<dbReference type="AlphaFoldDB" id="A0AA38CPV5"/>
<feature type="region of interest" description="Disordered" evidence="1">
    <location>
        <begin position="90"/>
        <end position="149"/>
    </location>
</feature>
<gene>
    <name evidence="2" type="ORF">KI387_009099</name>
</gene>
<reference evidence="2 3" key="1">
    <citation type="journal article" date="2021" name="Nat. Plants">
        <title>The Taxus genome provides insights into paclitaxel biosynthesis.</title>
        <authorList>
            <person name="Xiong X."/>
            <person name="Gou J."/>
            <person name="Liao Q."/>
            <person name="Li Y."/>
            <person name="Zhou Q."/>
            <person name="Bi G."/>
            <person name="Li C."/>
            <person name="Du R."/>
            <person name="Wang X."/>
            <person name="Sun T."/>
            <person name="Guo L."/>
            <person name="Liang H."/>
            <person name="Lu P."/>
            <person name="Wu Y."/>
            <person name="Zhang Z."/>
            <person name="Ro D.K."/>
            <person name="Shang Y."/>
            <person name="Huang S."/>
            <person name="Yan J."/>
        </authorList>
    </citation>
    <scope>NUCLEOTIDE SEQUENCE [LARGE SCALE GENOMIC DNA]</scope>
    <source>
        <strain evidence="2">Ta-2019</strain>
    </source>
</reference>
<comment type="caution">
    <text evidence="2">The sequence shown here is derived from an EMBL/GenBank/DDBJ whole genome shotgun (WGS) entry which is preliminary data.</text>
</comment>
<name>A0AA38CPV5_TAXCH</name>
<feature type="compositionally biased region" description="Low complexity" evidence="1">
    <location>
        <begin position="96"/>
        <end position="106"/>
    </location>
</feature>
<protein>
    <submittedName>
        <fullName evidence="2">Uncharacterized protein</fullName>
    </submittedName>
</protein>
<feature type="non-terminal residue" evidence="2">
    <location>
        <position position="1"/>
    </location>
</feature>
<feature type="compositionally biased region" description="Basic and acidic residues" evidence="1">
    <location>
        <begin position="51"/>
        <end position="64"/>
    </location>
</feature>
<proteinExistence type="predicted"/>